<name>A0A1D2J970_PARBR</name>
<proteinExistence type="predicted"/>
<dbReference type="EMBL" id="LZYO01000276">
    <property type="protein sequence ID" value="ODH20683.1"/>
    <property type="molecule type" value="Genomic_DNA"/>
</dbReference>
<feature type="region of interest" description="Disordered" evidence="1">
    <location>
        <begin position="111"/>
        <end position="134"/>
    </location>
</feature>
<feature type="compositionally biased region" description="Basic residues" evidence="1">
    <location>
        <begin position="122"/>
        <end position="134"/>
    </location>
</feature>
<sequence length="134" mass="15273">MDGCKSQGSSHPVTQARKKEEEEKKKKKKKKKKNKLEYDSGTSLLRFVGLNTLKQTKLLRMQVPAWMKRSMGRGAMARTFVRASSLHPTSAKSTPVWLAGCLEIVDKRSFQRPRRAKEAQHKLGRGHVTRGRNN</sequence>
<reference evidence="2 3" key="1">
    <citation type="submission" date="2016-06" db="EMBL/GenBank/DDBJ databases">
        <authorList>
            <person name="Kjaerup R.B."/>
            <person name="Dalgaard T.S."/>
            <person name="Juul-Madsen H.R."/>
        </authorList>
    </citation>
    <scope>NUCLEOTIDE SEQUENCE [LARGE SCALE GENOMIC DNA]</scope>
    <source>
        <strain evidence="2 3">Pb300</strain>
    </source>
</reference>
<gene>
    <name evidence="2" type="ORF">ACO22_05824</name>
</gene>
<feature type="compositionally biased region" description="Basic residues" evidence="1">
    <location>
        <begin position="25"/>
        <end position="34"/>
    </location>
</feature>
<evidence type="ECO:0000313" key="3">
    <source>
        <dbReference type="Proteomes" id="UP000242814"/>
    </source>
</evidence>
<evidence type="ECO:0000256" key="1">
    <source>
        <dbReference type="SAM" id="MobiDB-lite"/>
    </source>
</evidence>
<dbReference type="VEuPathDB" id="FungiDB:PABG_05288"/>
<comment type="caution">
    <text evidence="2">The sequence shown here is derived from an EMBL/GenBank/DDBJ whole genome shotgun (WGS) entry which is preliminary data.</text>
</comment>
<dbReference type="AlphaFoldDB" id="A0A1D2J970"/>
<feature type="compositionally biased region" description="Polar residues" evidence="1">
    <location>
        <begin position="1"/>
        <end position="13"/>
    </location>
</feature>
<dbReference type="Proteomes" id="UP000242814">
    <property type="component" value="Unassembled WGS sequence"/>
</dbReference>
<protein>
    <submittedName>
        <fullName evidence="2">Uncharacterized protein</fullName>
    </submittedName>
</protein>
<evidence type="ECO:0000313" key="2">
    <source>
        <dbReference type="EMBL" id="ODH20683.1"/>
    </source>
</evidence>
<feature type="region of interest" description="Disordered" evidence="1">
    <location>
        <begin position="1"/>
        <end position="37"/>
    </location>
</feature>
<organism evidence="2 3">
    <name type="scientific">Paracoccidioides brasiliensis</name>
    <dbReference type="NCBI Taxonomy" id="121759"/>
    <lineage>
        <taxon>Eukaryota</taxon>
        <taxon>Fungi</taxon>
        <taxon>Dikarya</taxon>
        <taxon>Ascomycota</taxon>
        <taxon>Pezizomycotina</taxon>
        <taxon>Eurotiomycetes</taxon>
        <taxon>Eurotiomycetidae</taxon>
        <taxon>Onygenales</taxon>
        <taxon>Ajellomycetaceae</taxon>
        <taxon>Paracoccidioides</taxon>
    </lineage>
</organism>
<accession>A0A1D2J970</accession>